<dbReference type="EMBL" id="JANJQO010000030">
    <property type="protein sequence ID" value="KAJ2983411.1"/>
    <property type="molecule type" value="Genomic_DNA"/>
</dbReference>
<organism evidence="1 2">
    <name type="scientific">Zarea fungicola</name>
    <dbReference type="NCBI Taxonomy" id="93591"/>
    <lineage>
        <taxon>Eukaryota</taxon>
        <taxon>Fungi</taxon>
        <taxon>Dikarya</taxon>
        <taxon>Ascomycota</taxon>
        <taxon>Pezizomycotina</taxon>
        <taxon>Sordariomycetes</taxon>
        <taxon>Hypocreomycetidae</taxon>
        <taxon>Hypocreales</taxon>
        <taxon>Cordycipitaceae</taxon>
        <taxon>Zarea</taxon>
    </lineage>
</organism>
<name>A0ACC1NY44_9HYPO</name>
<dbReference type="Proteomes" id="UP001143910">
    <property type="component" value="Unassembled WGS sequence"/>
</dbReference>
<gene>
    <name evidence="1" type="ORF">NQ176_g705</name>
</gene>
<proteinExistence type="predicted"/>
<comment type="caution">
    <text evidence="1">The sequence shown here is derived from an EMBL/GenBank/DDBJ whole genome shotgun (WGS) entry which is preliminary data.</text>
</comment>
<accession>A0ACC1NY44</accession>
<reference evidence="1" key="1">
    <citation type="submission" date="2022-08" db="EMBL/GenBank/DDBJ databases">
        <title>Genome Sequence of Lecanicillium fungicola.</title>
        <authorList>
            <person name="Buettner E."/>
        </authorList>
    </citation>
    <scope>NUCLEOTIDE SEQUENCE</scope>
    <source>
        <strain evidence="1">Babe33</strain>
    </source>
</reference>
<sequence length="736" mass="82846">MTDNLRRASPSAPSGRPERKRRRKIWSCSECRNRKLQCDRTLPACGRCTKANKPGLCMYIDDVDLLNGAPASNPNTVLHGRFGHTTQTASPASNDPAYCNNAELLQRIGQLEDALKHQTPSAAHAQNTYRLPPTPASTVARQEPYRSNGDATFLHGQSFQTRFNGSTHEGLSVNHIPGFSDFMAELFERFPTISRVRLQTRASDNATNLTVLNISPPLPAQLSDLLPNRTEADQLVQLFMDSYGCVYHILHLPSFQKDYENFWQGKDVNPKYIIVLILIIAVSLCLSSKATGDSSRQQATTMIRSCEQWLVTNFLKYNTIYDVQISFLLVFARQINAKRFKKTWANAGKTVRDFMCAGLHQEPGILKDGVSALDKEMRRRIWFAAAEFELQASLEQGMPAIPWQDQSDILPPSNIHDDEMEQDQVPESRPAREFTPTSYLAVASSSIFLRHTLNNILNNVRHDLSFEETKDFTDKIDALLAEVPTWADPRSELPRVLLSINLQQYKLVLHDRQVRRTASAAERSFSKMIILDTATKMIHSHRAILDSGSTALEMLNGDLVRTTLLICQVYLTLDPRSENLLSRVAEAEGVAAIKSAVTMLKEKVVRYGGDQRHMLSAVAASKFLRLKNEPDTREAVMRDALSECVSIVNGFAGGLQDRAKPYLDLQRTVDDTSKNGDISEQQQQDQEQQKQQDERALAEASDEMILGPLNVESWCLGEWDFDDYCMDYQDFTAIPL</sequence>
<keyword evidence="2" id="KW-1185">Reference proteome</keyword>
<protein>
    <submittedName>
        <fullName evidence="1">Uncharacterized protein</fullName>
    </submittedName>
</protein>
<evidence type="ECO:0000313" key="1">
    <source>
        <dbReference type="EMBL" id="KAJ2983411.1"/>
    </source>
</evidence>
<evidence type="ECO:0000313" key="2">
    <source>
        <dbReference type="Proteomes" id="UP001143910"/>
    </source>
</evidence>